<organism evidence="4 5">
    <name type="scientific">Comamonas odontotermitis</name>
    <dbReference type="NCBI Taxonomy" id="379895"/>
    <lineage>
        <taxon>Bacteria</taxon>
        <taxon>Pseudomonadati</taxon>
        <taxon>Pseudomonadota</taxon>
        <taxon>Betaproteobacteria</taxon>
        <taxon>Burkholderiales</taxon>
        <taxon>Comamonadaceae</taxon>
        <taxon>Comamonas</taxon>
    </lineage>
</organism>
<sequence>MADKLRLEVLLAAVDKVTGPLKAIQTGSRATAKTLGEAELALKKLQQQQRLLQRLDDAKPDLIRERDKLRMLKEQLSAMRVQGIASKKQLDSKEKEVAQQAAAYERQRAAAMRLRSEVTALGLGSASQAQAKLATSIGAANTQIDAQRHKLEQQRQVETRLAALREKHGATMMKLAKWGGAAVGAQMAGQKMSGWVKHPVQEFADAEQARTQLQVAFMTKDGGASAELQQITDLAQRLGDRLPGTTSDFINMMTALKKEGMSAKTILGGLGEASAYLAVMLEETPTEAAKFGAKMQDALQATESEMMGILDMLQRSHYAGADARYMLAGFGNMAPVLNIIKKKGMEAMKTLSPMMVMMNQAGMTDGGSAGNAIRKVYQYTMDAKKLAKANEAVKKAGGKFRLDFSDGKGEFGGLENMFSQLERLKNFNTMQRGSIIKELFGDDAETLRVLNQFIEKGLTGYQETVVKLQDQADLQERVNKLLGTLKNVAEAAQGSFTNLLVDLGELIAPEAKAVLNWLGDMAVSMKAWVKENPQVAKTLMLIAAGGAALLTVLGTLGIALVGMIGSLAMLRLLSGRMLLNLLGMRAAGASAAASTGIAAKGVQWLVSAWGAFKALGMAGIFRAIGPAITGALSQLSSLRGVFGLLKGGLWGLLKLVFAFARANPVAAVVMGIAGAVAGFVAHWDKIKEFWDKGQWWSLAKEIWAAIEWGLNAASLGLYDFFMTMAKKALGAVWEGMKSAVGAGSTAADDSPVQVAGRAKATAAAFALATGATAGPSVGAQALQDGQQFQVKQELLTLQPKAAAPVSVSSNNTFNITAAPGMDERAVARAITFEMDRRDRQTAARRGSSLMDID</sequence>
<protein>
    <submittedName>
        <fullName evidence="4">TP901 family phage tail tape measure protein</fullName>
    </submittedName>
</protein>
<dbReference type="Pfam" id="PF10145">
    <property type="entry name" value="PhageMin_Tail"/>
    <property type="match status" value="1"/>
</dbReference>
<proteinExistence type="predicted"/>
<evidence type="ECO:0000259" key="3">
    <source>
        <dbReference type="Pfam" id="PF10145"/>
    </source>
</evidence>
<dbReference type="NCBIfam" id="TIGR01760">
    <property type="entry name" value="tape_meas_TP901"/>
    <property type="match status" value="1"/>
</dbReference>
<keyword evidence="2" id="KW-1133">Transmembrane helix</keyword>
<dbReference type="RefSeq" id="WP_184710684.1">
    <property type="nucleotide sequence ID" value="NZ_JACHKZ010000028.1"/>
</dbReference>
<dbReference type="EMBL" id="JACHKZ010000028">
    <property type="protein sequence ID" value="MBB6579381.1"/>
    <property type="molecule type" value="Genomic_DNA"/>
</dbReference>
<evidence type="ECO:0000256" key="2">
    <source>
        <dbReference type="SAM" id="Phobius"/>
    </source>
</evidence>
<feature type="transmembrane region" description="Helical" evidence="2">
    <location>
        <begin position="637"/>
        <end position="659"/>
    </location>
</feature>
<evidence type="ECO:0000313" key="4">
    <source>
        <dbReference type="EMBL" id="MBB6579381.1"/>
    </source>
</evidence>
<evidence type="ECO:0000256" key="1">
    <source>
        <dbReference type="SAM" id="Coils"/>
    </source>
</evidence>
<name>A0ABR6RJN2_9BURK</name>
<feature type="transmembrane region" description="Helical" evidence="2">
    <location>
        <begin position="665"/>
        <end position="683"/>
    </location>
</feature>
<dbReference type="Proteomes" id="UP000562492">
    <property type="component" value="Unassembled WGS sequence"/>
</dbReference>
<feature type="transmembrane region" description="Helical" evidence="2">
    <location>
        <begin position="604"/>
        <end position="625"/>
    </location>
</feature>
<accession>A0ABR6RJN2</accession>
<feature type="transmembrane region" description="Helical" evidence="2">
    <location>
        <begin position="577"/>
        <end position="598"/>
    </location>
</feature>
<feature type="coiled-coil region" evidence="1">
    <location>
        <begin position="35"/>
        <end position="110"/>
    </location>
</feature>
<keyword evidence="1" id="KW-0175">Coiled coil</keyword>
<reference evidence="4 5" key="1">
    <citation type="submission" date="2020-08" db="EMBL/GenBank/DDBJ databases">
        <title>Functional genomics of gut bacteria from endangered species of beetles.</title>
        <authorList>
            <person name="Carlos-Shanley C."/>
        </authorList>
    </citation>
    <scope>NUCLEOTIDE SEQUENCE [LARGE SCALE GENOMIC DNA]</scope>
    <source>
        <strain evidence="4 5">S00124</strain>
    </source>
</reference>
<keyword evidence="2" id="KW-0472">Membrane</keyword>
<evidence type="ECO:0000313" key="5">
    <source>
        <dbReference type="Proteomes" id="UP000562492"/>
    </source>
</evidence>
<feature type="transmembrane region" description="Helical" evidence="2">
    <location>
        <begin position="539"/>
        <end position="565"/>
    </location>
</feature>
<comment type="caution">
    <text evidence="4">The sequence shown here is derived from an EMBL/GenBank/DDBJ whole genome shotgun (WGS) entry which is preliminary data.</text>
</comment>
<keyword evidence="2" id="KW-0812">Transmembrane</keyword>
<gene>
    <name evidence="4" type="ORF">HNP33_003493</name>
</gene>
<keyword evidence="5" id="KW-1185">Reference proteome</keyword>
<feature type="domain" description="Phage tail tape measure protein" evidence="3">
    <location>
        <begin position="233"/>
        <end position="441"/>
    </location>
</feature>
<dbReference type="InterPro" id="IPR010090">
    <property type="entry name" value="Phage_tape_meas"/>
</dbReference>